<protein>
    <recommendedName>
        <fullName evidence="5">Toxic anion resistance protein</fullName>
    </recommendedName>
</protein>
<accession>A0A849KDB7</accession>
<evidence type="ECO:0000256" key="2">
    <source>
        <dbReference type="SAM" id="MobiDB-lite"/>
    </source>
</evidence>
<sequence length="322" mass="35145">MTDFMPESAWAEPAANPAADFWESSRPAPIQEHRASRPSVRAQRRPAAAIGADVHELLESMARKRVPRLDAVRQRLQQSRSSLDLSGMEPALQALQAATTALDFMASRGDDQVPTFVQQGEAIAAAVGALAQAVVPLLERHASGGAISRLMWIDLVIESGSLHKRVRQGAHWLAEMDQDLVARRKQSNTPVTTRAIDALARRAHAMHERLQVVHRLCRQARRVHALSEQLAAGQSALCTILHGRVQPACGLLQEALEPLLLAAVNRVLVPTELIAAIDARHELQVALTQAAAQIERLREHDRELGTQLAAMEEKTRPPGLAG</sequence>
<feature type="region of interest" description="Disordered" evidence="2">
    <location>
        <begin position="1"/>
        <end position="44"/>
    </location>
</feature>
<organism evidence="3 4">
    <name type="scientific">Ramlibacter montanisoli</name>
    <dbReference type="NCBI Taxonomy" id="2732512"/>
    <lineage>
        <taxon>Bacteria</taxon>
        <taxon>Pseudomonadati</taxon>
        <taxon>Pseudomonadota</taxon>
        <taxon>Betaproteobacteria</taxon>
        <taxon>Burkholderiales</taxon>
        <taxon>Comamonadaceae</taxon>
        <taxon>Ramlibacter</taxon>
    </lineage>
</organism>
<name>A0A849KDB7_9BURK</name>
<dbReference type="Proteomes" id="UP000552954">
    <property type="component" value="Unassembled WGS sequence"/>
</dbReference>
<evidence type="ECO:0000256" key="1">
    <source>
        <dbReference type="SAM" id="Coils"/>
    </source>
</evidence>
<dbReference type="EMBL" id="JABFCS010000002">
    <property type="protein sequence ID" value="NNU45360.1"/>
    <property type="molecule type" value="Genomic_DNA"/>
</dbReference>
<reference evidence="3 4" key="1">
    <citation type="submission" date="2020-05" db="EMBL/GenBank/DDBJ databases">
        <authorList>
            <person name="Khan S.A."/>
            <person name="Jeon C.O."/>
            <person name="Chun B.H."/>
        </authorList>
    </citation>
    <scope>NUCLEOTIDE SEQUENCE [LARGE SCALE GENOMIC DNA]</scope>
    <source>
        <strain evidence="3 4">B156</strain>
    </source>
</reference>
<evidence type="ECO:0000313" key="3">
    <source>
        <dbReference type="EMBL" id="NNU45360.1"/>
    </source>
</evidence>
<gene>
    <name evidence="3" type="ORF">HK415_22670</name>
</gene>
<comment type="caution">
    <text evidence="3">The sequence shown here is derived from an EMBL/GenBank/DDBJ whole genome shotgun (WGS) entry which is preliminary data.</text>
</comment>
<feature type="compositionally biased region" description="Low complexity" evidence="2">
    <location>
        <begin position="1"/>
        <end position="19"/>
    </location>
</feature>
<reference evidence="3 4" key="2">
    <citation type="submission" date="2020-06" db="EMBL/GenBank/DDBJ databases">
        <title>Ramlibacter rhizophilus sp. nov., isolated from rhizosphere soil of national flower Mugunghwa from South Korea.</title>
        <authorList>
            <person name="Zheng-Fei Y."/>
            <person name="Huan T."/>
        </authorList>
    </citation>
    <scope>NUCLEOTIDE SEQUENCE [LARGE SCALE GENOMIC DNA]</scope>
    <source>
        <strain evidence="3 4">B156</strain>
    </source>
</reference>
<keyword evidence="1" id="KW-0175">Coiled coil</keyword>
<evidence type="ECO:0000313" key="4">
    <source>
        <dbReference type="Proteomes" id="UP000552954"/>
    </source>
</evidence>
<evidence type="ECO:0008006" key="5">
    <source>
        <dbReference type="Google" id="ProtNLM"/>
    </source>
</evidence>
<dbReference type="RefSeq" id="WP_171563670.1">
    <property type="nucleotide sequence ID" value="NZ_JABFCS010000002.1"/>
</dbReference>
<keyword evidence="4" id="KW-1185">Reference proteome</keyword>
<feature type="coiled-coil region" evidence="1">
    <location>
        <begin position="280"/>
        <end position="314"/>
    </location>
</feature>
<proteinExistence type="predicted"/>
<dbReference type="AlphaFoldDB" id="A0A849KDB7"/>